<sequence length="70" mass="7814">MECPRLNAALPVGIYRPGQADGINILAQFHPGVIRKPVIKKVSRQLPPFVGTLRAVVRLPLRLVVKHKRN</sequence>
<protein>
    <submittedName>
        <fullName evidence="1">Uncharacterized protein</fullName>
    </submittedName>
</protein>
<name>A0A645J8N2_9ZZZZ</name>
<dbReference type="AlphaFoldDB" id="A0A645J8N2"/>
<comment type="caution">
    <text evidence="1">The sequence shown here is derived from an EMBL/GenBank/DDBJ whole genome shotgun (WGS) entry which is preliminary data.</text>
</comment>
<evidence type="ECO:0000313" key="1">
    <source>
        <dbReference type="EMBL" id="MPN59786.1"/>
    </source>
</evidence>
<dbReference type="EMBL" id="VSSQ01134208">
    <property type="protein sequence ID" value="MPN59786.1"/>
    <property type="molecule type" value="Genomic_DNA"/>
</dbReference>
<proteinExistence type="predicted"/>
<organism evidence="1">
    <name type="scientific">bioreactor metagenome</name>
    <dbReference type="NCBI Taxonomy" id="1076179"/>
    <lineage>
        <taxon>unclassified sequences</taxon>
        <taxon>metagenomes</taxon>
        <taxon>ecological metagenomes</taxon>
    </lineage>
</organism>
<accession>A0A645J8N2</accession>
<reference evidence="1" key="1">
    <citation type="submission" date="2019-08" db="EMBL/GenBank/DDBJ databases">
        <authorList>
            <person name="Kucharzyk K."/>
            <person name="Murdoch R.W."/>
            <person name="Higgins S."/>
            <person name="Loffler F."/>
        </authorList>
    </citation>
    <scope>NUCLEOTIDE SEQUENCE</scope>
</reference>
<gene>
    <name evidence="1" type="ORF">SDC9_207508</name>
</gene>